<evidence type="ECO:0000256" key="1">
    <source>
        <dbReference type="SAM" id="Phobius"/>
    </source>
</evidence>
<dbReference type="Proteomes" id="UP000716906">
    <property type="component" value="Unassembled WGS sequence"/>
</dbReference>
<keyword evidence="1" id="KW-1133">Transmembrane helix</keyword>
<accession>A0ABS2EAN9</accession>
<dbReference type="EMBL" id="JACLYY010000011">
    <property type="protein sequence ID" value="MBM6738708.1"/>
    <property type="molecule type" value="Genomic_DNA"/>
</dbReference>
<name>A0ABS2EAN9_9FIRM</name>
<keyword evidence="1" id="KW-0812">Transmembrane</keyword>
<reference evidence="2 3" key="1">
    <citation type="journal article" date="2021" name="Sci. Rep.">
        <title>The distribution of antibiotic resistance genes in chicken gut microbiota commensals.</title>
        <authorList>
            <person name="Juricova H."/>
            <person name="Matiasovicova J."/>
            <person name="Kubasova T."/>
            <person name="Cejkova D."/>
            <person name="Rychlik I."/>
        </authorList>
    </citation>
    <scope>NUCLEOTIDE SEQUENCE [LARGE SCALE GENOMIC DNA]</scope>
    <source>
        <strain evidence="2 3">An773</strain>
    </source>
</reference>
<keyword evidence="1" id="KW-0472">Membrane</keyword>
<comment type="caution">
    <text evidence="2">The sequence shown here is derived from an EMBL/GenBank/DDBJ whole genome shotgun (WGS) entry which is preliminary data.</text>
</comment>
<proteinExistence type="predicted"/>
<evidence type="ECO:0000313" key="3">
    <source>
        <dbReference type="Proteomes" id="UP000716906"/>
    </source>
</evidence>
<dbReference type="RefSeq" id="WP_205148282.1">
    <property type="nucleotide sequence ID" value="NZ_JACLYY010000011.1"/>
</dbReference>
<sequence>MVSLKQYVKNDVEKKRQYFQSASPEITQQNLRLLQLASLSTVGFLLLFFLLTPLIIPGWKMTPQHFWFLPSSLVLFFISSFISEAEAGEFPFCNFPVHCF</sequence>
<gene>
    <name evidence="2" type="ORF">H7U36_11465</name>
</gene>
<feature type="transmembrane region" description="Helical" evidence="1">
    <location>
        <begin position="65"/>
        <end position="82"/>
    </location>
</feature>
<keyword evidence="3" id="KW-1185">Reference proteome</keyword>
<organism evidence="2 3">
    <name type="scientific">Faecalicatena fissicatena</name>
    <dbReference type="NCBI Taxonomy" id="290055"/>
    <lineage>
        <taxon>Bacteria</taxon>
        <taxon>Bacillati</taxon>
        <taxon>Bacillota</taxon>
        <taxon>Clostridia</taxon>
        <taxon>Lachnospirales</taxon>
        <taxon>Lachnospiraceae</taxon>
        <taxon>Faecalicatena</taxon>
    </lineage>
</organism>
<protein>
    <submittedName>
        <fullName evidence="2">Uncharacterized protein</fullName>
    </submittedName>
</protein>
<evidence type="ECO:0000313" key="2">
    <source>
        <dbReference type="EMBL" id="MBM6738708.1"/>
    </source>
</evidence>
<feature type="transmembrane region" description="Helical" evidence="1">
    <location>
        <begin position="36"/>
        <end position="59"/>
    </location>
</feature>